<accession>A0ACB9RAF1</accession>
<proteinExistence type="predicted"/>
<organism evidence="1 2">
    <name type="scientific">Melastoma candidum</name>
    <dbReference type="NCBI Taxonomy" id="119954"/>
    <lineage>
        <taxon>Eukaryota</taxon>
        <taxon>Viridiplantae</taxon>
        <taxon>Streptophyta</taxon>
        <taxon>Embryophyta</taxon>
        <taxon>Tracheophyta</taxon>
        <taxon>Spermatophyta</taxon>
        <taxon>Magnoliopsida</taxon>
        <taxon>eudicotyledons</taxon>
        <taxon>Gunneridae</taxon>
        <taxon>Pentapetalae</taxon>
        <taxon>rosids</taxon>
        <taxon>malvids</taxon>
        <taxon>Myrtales</taxon>
        <taxon>Melastomataceae</taxon>
        <taxon>Melastomatoideae</taxon>
        <taxon>Melastomateae</taxon>
        <taxon>Melastoma</taxon>
    </lineage>
</organism>
<reference evidence="2" key="1">
    <citation type="journal article" date="2023" name="Front. Plant Sci.">
        <title>Chromosomal-level genome assembly of Melastoma candidum provides insights into trichome evolution.</title>
        <authorList>
            <person name="Zhong Y."/>
            <person name="Wu W."/>
            <person name="Sun C."/>
            <person name="Zou P."/>
            <person name="Liu Y."/>
            <person name="Dai S."/>
            <person name="Zhou R."/>
        </authorList>
    </citation>
    <scope>NUCLEOTIDE SEQUENCE [LARGE SCALE GENOMIC DNA]</scope>
</reference>
<evidence type="ECO:0000313" key="1">
    <source>
        <dbReference type="EMBL" id="KAI4375895.1"/>
    </source>
</evidence>
<sequence>MLSRLLLSLLFLASVFISFGPWVEAIRYDLANVALEGGEEYLKHASDSKIVVLFEVDDKTPAGSRFKKEVGYDHAREVLNEADYFVLGLLKEYPIERGYLGGTVTVESFTGCENVTGTVKVADTTGSHIRLNSDYIDNFKGDVKAEFDGIVYHEITRVWLWNGQGEAPNWLLSGIADYARLTSGHPSKDWPKRLSGSSWTEGYAVTAYFIEYLSEIHKGFVPEMNAMMKTYYSNEYFVKILGKSLDDLWKDYKSGKAPTPAPAPAPSAKY</sequence>
<keyword evidence="2" id="KW-1185">Reference proteome</keyword>
<protein>
    <submittedName>
        <fullName evidence="1">Uncharacterized protein</fullName>
    </submittedName>
</protein>
<name>A0ACB9RAF1_9MYRT</name>
<comment type="caution">
    <text evidence="1">The sequence shown here is derived from an EMBL/GenBank/DDBJ whole genome shotgun (WGS) entry which is preliminary data.</text>
</comment>
<dbReference type="Proteomes" id="UP001057402">
    <property type="component" value="Chromosome 4"/>
</dbReference>
<gene>
    <name evidence="1" type="ORF">MLD38_013712</name>
</gene>
<evidence type="ECO:0000313" key="2">
    <source>
        <dbReference type="Proteomes" id="UP001057402"/>
    </source>
</evidence>
<dbReference type="EMBL" id="CM042883">
    <property type="protein sequence ID" value="KAI4375895.1"/>
    <property type="molecule type" value="Genomic_DNA"/>
</dbReference>